<evidence type="ECO:0000256" key="2">
    <source>
        <dbReference type="ARBA" id="ARBA00022448"/>
    </source>
</evidence>
<evidence type="ECO:0000256" key="1">
    <source>
        <dbReference type="ARBA" id="ARBA00004651"/>
    </source>
</evidence>
<feature type="transmembrane region" description="Helical" evidence="7">
    <location>
        <begin position="245"/>
        <end position="265"/>
    </location>
</feature>
<dbReference type="HOGENOM" id="CLU_016047_14_1_11"/>
<evidence type="ECO:0000313" key="9">
    <source>
        <dbReference type="EMBL" id="ACU54837.1"/>
    </source>
</evidence>
<name>C7M1U0_ACIFD</name>
<dbReference type="GO" id="GO:0005886">
    <property type="term" value="C:plasma membrane"/>
    <property type="evidence" value="ECO:0007669"/>
    <property type="project" value="UniProtKB-SubCell"/>
</dbReference>
<dbReference type="Proteomes" id="UP000000771">
    <property type="component" value="Chromosome"/>
</dbReference>
<evidence type="ECO:0000256" key="5">
    <source>
        <dbReference type="ARBA" id="ARBA00022989"/>
    </source>
</evidence>
<keyword evidence="2 7" id="KW-0813">Transport</keyword>
<keyword evidence="4 7" id="KW-0812">Transmembrane</keyword>
<dbReference type="eggNOG" id="COG0555">
    <property type="taxonomic scope" value="Bacteria"/>
</dbReference>
<dbReference type="PROSITE" id="PS50928">
    <property type="entry name" value="ABC_TM1"/>
    <property type="match status" value="1"/>
</dbReference>
<gene>
    <name evidence="9" type="ordered locus">Afer_1933</name>
</gene>
<keyword evidence="5 7" id="KW-1133">Transmembrane helix</keyword>
<evidence type="ECO:0000259" key="8">
    <source>
        <dbReference type="PROSITE" id="PS50928"/>
    </source>
</evidence>
<organism evidence="9 10">
    <name type="scientific">Acidimicrobium ferrooxidans (strain DSM 10331 / JCM 15462 / NBRC 103882 / ICP)</name>
    <dbReference type="NCBI Taxonomy" id="525909"/>
    <lineage>
        <taxon>Bacteria</taxon>
        <taxon>Bacillati</taxon>
        <taxon>Actinomycetota</taxon>
        <taxon>Acidimicrobiia</taxon>
        <taxon>Acidimicrobiales</taxon>
        <taxon>Acidimicrobiaceae</taxon>
        <taxon>Acidimicrobium</taxon>
    </lineage>
</organism>
<proteinExistence type="inferred from homology"/>
<feature type="transmembrane region" description="Helical" evidence="7">
    <location>
        <begin position="67"/>
        <end position="90"/>
    </location>
</feature>
<feature type="transmembrane region" description="Helical" evidence="7">
    <location>
        <begin position="201"/>
        <end position="225"/>
    </location>
</feature>
<dbReference type="EMBL" id="CP001631">
    <property type="protein sequence ID" value="ACU54837.1"/>
    <property type="molecule type" value="Genomic_DNA"/>
</dbReference>
<protein>
    <submittedName>
        <fullName evidence="9">Binding-protein-dependent transport systems inner membrane component</fullName>
    </submittedName>
</protein>
<feature type="transmembrane region" description="Helical" evidence="7">
    <location>
        <begin position="21"/>
        <end position="47"/>
    </location>
</feature>
<keyword evidence="10" id="KW-1185">Reference proteome</keyword>
<dbReference type="PANTHER" id="PTHR30183:SF3">
    <property type="entry name" value="MOLYBDENUM TRANSPORT SYSTEM PERMEASE PROTEIN MODB"/>
    <property type="match status" value="1"/>
</dbReference>
<dbReference type="AlphaFoldDB" id="C7M1U0"/>
<dbReference type="Pfam" id="PF00528">
    <property type="entry name" value="BPD_transp_1"/>
    <property type="match status" value="1"/>
</dbReference>
<dbReference type="SUPFAM" id="SSF161098">
    <property type="entry name" value="MetI-like"/>
    <property type="match status" value="1"/>
</dbReference>
<evidence type="ECO:0000256" key="6">
    <source>
        <dbReference type="ARBA" id="ARBA00023136"/>
    </source>
</evidence>
<feature type="transmembrane region" description="Helical" evidence="7">
    <location>
        <begin position="102"/>
        <end position="124"/>
    </location>
</feature>
<dbReference type="InterPro" id="IPR035906">
    <property type="entry name" value="MetI-like_sf"/>
</dbReference>
<evidence type="ECO:0000256" key="3">
    <source>
        <dbReference type="ARBA" id="ARBA00022475"/>
    </source>
</evidence>
<dbReference type="RefSeq" id="WP_015799313.1">
    <property type="nucleotide sequence ID" value="NC_013124.1"/>
</dbReference>
<evidence type="ECO:0000313" key="10">
    <source>
        <dbReference type="Proteomes" id="UP000000771"/>
    </source>
</evidence>
<accession>C7M1U0</accession>
<sequence>MSFAPLSRAPTAREPLRIAQSALAVAGGLVAWVVLLGPLLTLLWHLGPHALVVALSAPDALGPAGTSLLASAVALVIVVAVGTPVALVIAERGGAVARILEASLLVVLLMPPLVIGLLLVFMVGPLTPIGGLLARVGLDATNTFTALVIAEVYEAAPYFVLAAAAAFAAADHDVVVQARLLGDSPWRAFWRAMVPEVAGELATALSIAWARAIGAFGAVIIVAYHPYGLPMQIWTTLNETGLPTALPYAVVLLVVALPFPLLAYARGRHARR</sequence>
<feature type="domain" description="ABC transmembrane type-1" evidence="8">
    <location>
        <begin position="64"/>
        <end position="263"/>
    </location>
</feature>
<keyword evidence="3" id="KW-1003">Cell membrane</keyword>
<evidence type="ECO:0000256" key="4">
    <source>
        <dbReference type="ARBA" id="ARBA00022692"/>
    </source>
</evidence>
<keyword evidence="6 7" id="KW-0472">Membrane</keyword>
<dbReference type="InterPro" id="IPR000515">
    <property type="entry name" value="MetI-like"/>
</dbReference>
<dbReference type="Gene3D" id="1.10.3720.10">
    <property type="entry name" value="MetI-like"/>
    <property type="match status" value="1"/>
</dbReference>
<feature type="transmembrane region" description="Helical" evidence="7">
    <location>
        <begin position="144"/>
        <end position="170"/>
    </location>
</feature>
<dbReference type="PANTHER" id="PTHR30183">
    <property type="entry name" value="MOLYBDENUM TRANSPORT SYSTEM PERMEASE PROTEIN MODB"/>
    <property type="match status" value="1"/>
</dbReference>
<dbReference type="OrthoDB" id="9790211at2"/>
<evidence type="ECO:0000256" key="7">
    <source>
        <dbReference type="RuleBase" id="RU363032"/>
    </source>
</evidence>
<dbReference type="GO" id="GO:0055085">
    <property type="term" value="P:transmembrane transport"/>
    <property type="evidence" value="ECO:0007669"/>
    <property type="project" value="InterPro"/>
</dbReference>
<dbReference type="STRING" id="525909.Afer_1933"/>
<comment type="similarity">
    <text evidence="7">Belongs to the binding-protein-dependent transport system permease family.</text>
</comment>
<dbReference type="CDD" id="cd06261">
    <property type="entry name" value="TM_PBP2"/>
    <property type="match status" value="1"/>
</dbReference>
<comment type="subcellular location">
    <subcellularLocation>
        <location evidence="1 7">Cell membrane</location>
        <topology evidence="1 7">Multi-pass membrane protein</topology>
    </subcellularLocation>
</comment>
<dbReference type="KEGG" id="afo:Afer_1933"/>
<reference evidence="9 10" key="1">
    <citation type="journal article" date="2009" name="Stand. Genomic Sci.">
        <title>Complete genome sequence of Acidimicrobium ferrooxidans type strain (ICP).</title>
        <authorList>
            <person name="Clum A."/>
            <person name="Nolan M."/>
            <person name="Lang E."/>
            <person name="Glavina Del Rio T."/>
            <person name="Tice H."/>
            <person name="Copeland A."/>
            <person name="Cheng J.F."/>
            <person name="Lucas S."/>
            <person name="Chen F."/>
            <person name="Bruce D."/>
            <person name="Goodwin L."/>
            <person name="Pitluck S."/>
            <person name="Ivanova N."/>
            <person name="Mavrommatis K."/>
            <person name="Mikhailova N."/>
            <person name="Pati A."/>
            <person name="Chen A."/>
            <person name="Palaniappan K."/>
            <person name="Goker M."/>
            <person name="Spring S."/>
            <person name="Land M."/>
            <person name="Hauser L."/>
            <person name="Chang Y.J."/>
            <person name="Jeffries C.C."/>
            <person name="Chain P."/>
            <person name="Bristow J."/>
            <person name="Eisen J.A."/>
            <person name="Markowitz V."/>
            <person name="Hugenholtz P."/>
            <person name="Kyrpides N.C."/>
            <person name="Klenk H.P."/>
            <person name="Lapidus A."/>
        </authorList>
    </citation>
    <scope>NUCLEOTIDE SEQUENCE [LARGE SCALE GENOMIC DNA]</scope>
    <source>
        <strain evidence="10">DSM 10331 / JCM 15462 / NBRC 103882 / ICP</strain>
    </source>
</reference>